<feature type="compositionally biased region" description="Low complexity" evidence="2">
    <location>
        <begin position="1666"/>
        <end position="1679"/>
    </location>
</feature>
<sequence>MCLLKQFETNLLVIDANMAAATPSPEYLAETRGPMIRTVTWLSVIIPILFVALRVYTRLFVRKVFGLDDWVIVLSLILLICYGAIIEAAVQKGLGRHVEWVLTFAPQDAVPVALLGQVSQPFVVMSCALGKTSFSISLMRLAAQRFIHRFLWFIVVTMLTLHILISIIVFVHCEDPRTTWNPAILQQSAIERPVMERRDFELPDPDWMRDLSHCPLSDRDKELLEKFWTELENDRMEHCARCQETWFDMGLKGGICKRCIARDKNKKEDEPWFFSAENQLDFGLIPAFLPQLTIVEKMLIARVHVFVNVMQVRGQQYKYRGHIVHFLRDVGKVYSQLPLLPPELDVILLRPPTASEHAHLNRQFRRQFRVRRRCLQEWLNFLSNNHPGYRGITVCQKRMSVLPEDGDVLDQVATAAVTDPLSANLGNIENDDVEPDEVDQSAVPDLLPEDTEMEALRSHVLGEERGEHLPVRPSTQHQLEMPDIRRTPINEFNHSQALLSLAFPTLFPRGQADFVEPRLRPIKYADYIQHALRWHDGRFARHPTFRFVVFNTLMRAQARAKSSYFVKEYQQRQGLITRDDLLEAFQNPESAEAQQLLNSINRQTAQLRGTRPYWYRKRRELESYAYNLDCPGAFITFSPADLHWRSLYQHLPQFQDWQELPEQQRMGMSSKLLRDNPHIAAWHFYRRFGLFRDIVLKQKFNVTDYWNRYEWQGRGSSHCHGLFWMDGAPSVDLENEHLRKEFARIWRFHVTAFNPEPARVRQQGEGNPLAVNPLQHPLTFQWLSQVLNRCQRHHCSETYCLRKKKGSEEISCRFFFPRDTRDTADVVRRQGQSYFSFEAARNDSLMNHYNRCLSLGWLANIDISPCTSLQAVINYAAKYCSKMEKRTDSYASMGRQILPYVSHQNPLLSFASRLMNKLLTERDFSGQEICHVLLNCELQEGTRVIRAVDCRPYEQQGRSLRLQGDHDDAEVVGIYEKYLSRPPLHEELTYLDFLANWNTSKRDGRKWTRWSRQAKPRVLYYFPRYKSNHQHHQYDDFCRVKLMLAHPHRDPNELRKINGVEYNSYASAAEFCYGNHRHPDDYYGTPNAEERRPDPDEFEEEFHEPDLLEEDWLELARQLPDCPPSQEAIDLLGRRDIDIQYDWTPHVGRYADPGIVQGDYWRQRIEQNRLYMDVEDMPLEVRDALNPEQRIVYDTFIGHFQCGSEEQILLHVDGGGGTGKSYMIKVLSSHLQRLAGNRPSPIWRAAPTGVASNQIMGTTLHSLLRLPMDRAFTELSPADANAIQKKLRDVRYLVIDEKSMLGLRQLSWIDKRLRQVFPARAAEFFGGISIILVGDFFQLPPIANKPLYFDGPLKDLHEVSGQTAYRAFNHTVFLKKVQRQQGDDQAGFRLALEELRGLKLSIESWKLLSQRVQVKLSQREEDTFDAALRIYSKKARVNEYNYEHLVRLKHPAIQVMAKNIGNGADKATSEQAGNLAGQFPPAGLVNGAQGTVYDIGWAPGADAHPYSAATDFILALLPWAMLWNLNMKNKEKFGVAVAMSLGVFAGAIAVIKCTKLKANATSTDPTYDVGELLLTACAENALIIMAACIPTLRPMLRKVFPSSAKSSENSHRLKNMNNIMFVPKNKAGQWSALIETEAHPDHTSDNQSDKSILKEHRGTMNGQGNAEPAGGPASPALSPHIRKTMSVNVSYDRSNSM</sequence>
<organism evidence="8 9">
    <name type="scientific">Fusarium oxysporum f. sp. conglutinans</name>
    <dbReference type="NCBI Taxonomy" id="100902"/>
    <lineage>
        <taxon>Eukaryota</taxon>
        <taxon>Fungi</taxon>
        <taxon>Dikarya</taxon>
        <taxon>Ascomycota</taxon>
        <taxon>Pezizomycotina</taxon>
        <taxon>Sordariomycetes</taxon>
        <taxon>Hypocreomycetidae</taxon>
        <taxon>Hypocreales</taxon>
        <taxon>Nectriaceae</taxon>
        <taxon>Fusarium</taxon>
        <taxon>Fusarium oxysporum species complex</taxon>
    </lineage>
</organism>
<evidence type="ECO:0000256" key="3">
    <source>
        <dbReference type="SAM" id="Phobius"/>
    </source>
</evidence>
<evidence type="ECO:0000259" key="6">
    <source>
        <dbReference type="Pfam" id="PF20209"/>
    </source>
</evidence>
<keyword evidence="1" id="KW-0234">DNA repair</keyword>
<dbReference type="Pfam" id="PF14214">
    <property type="entry name" value="Helitron_like_N"/>
    <property type="match status" value="1"/>
</dbReference>
<keyword evidence="1" id="KW-0347">Helicase</keyword>
<keyword evidence="1" id="KW-0378">Hydrolase</keyword>
<dbReference type="GO" id="GO:0000723">
    <property type="term" value="P:telomere maintenance"/>
    <property type="evidence" value="ECO:0007669"/>
    <property type="project" value="InterPro"/>
</dbReference>
<dbReference type="GO" id="GO:0043139">
    <property type="term" value="F:5'-3' DNA helicase activity"/>
    <property type="evidence" value="ECO:0007669"/>
    <property type="project" value="UniProtKB-EC"/>
</dbReference>
<evidence type="ECO:0000313" key="8">
    <source>
        <dbReference type="EMBL" id="KAF6521926.1"/>
    </source>
</evidence>
<dbReference type="Proteomes" id="UP000593570">
    <property type="component" value="Unassembled WGS sequence"/>
</dbReference>
<dbReference type="EC" id="5.6.2.3" evidence="1"/>
<feature type="transmembrane region" description="Helical" evidence="3">
    <location>
        <begin position="38"/>
        <end position="57"/>
    </location>
</feature>
<feature type="region of interest" description="Disordered" evidence="2">
    <location>
        <begin position="1657"/>
        <end position="1697"/>
    </location>
</feature>
<keyword evidence="3" id="KW-0472">Membrane</keyword>
<dbReference type="GO" id="GO:0005524">
    <property type="term" value="F:ATP binding"/>
    <property type="evidence" value="ECO:0007669"/>
    <property type="project" value="UniProtKB-KW"/>
</dbReference>
<keyword evidence="1" id="KW-0067">ATP-binding</keyword>
<dbReference type="InterPro" id="IPR051055">
    <property type="entry name" value="PIF1_helicase"/>
</dbReference>
<dbReference type="PANTHER" id="PTHR47642">
    <property type="entry name" value="ATP-DEPENDENT DNA HELICASE"/>
    <property type="match status" value="1"/>
</dbReference>
<protein>
    <recommendedName>
        <fullName evidence="1">ATP-dependent DNA helicase</fullName>
        <ecNumber evidence="1">5.6.2.3</ecNumber>
    </recommendedName>
</protein>
<reference evidence="8 9" key="1">
    <citation type="journal article" date="2020" name="bioRxiv">
        <title>A chromosome-scale genome assembly for the Fusarium oxysporum strain Fo5176 to establish a model Arabidopsis-fungal pathosystem.</title>
        <authorList>
            <person name="Fokkens L."/>
            <person name="Guo L."/>
            <person name="Dora S."/>
            <person name="Wang B."/>
            <person name="Ye K."/>
            <person name="Sanchez-Rodriguez C."/>
            <person name="Croll D."/>
        </authorList>
    </citation>
    <scope>NUCLEOTIDE SEQUENCE [LARGE SCALE GENOMIC DNA]</scope>
    <source>
        <strain evidence="8 9">Fo5176</strain>
    </source>
</reference>
<dbReference type="InterPro" id="IPR046700">
    <property type="entry name" value="DUF6570"/>
</dbReference>
<comment type="cofactor">
    <cofactor evidence="1">
        <name>Mg(2+)</name>
        <dbReference type="ChEBI" id="CHEBI:18420"/>
    </cofactor>
</comment>
<dbReference type="GO" id="GO:0006310">
    <property type="term" value="P:DNA recombination"/>
    <property type="evidence" value="ECO:0007669"/>
    <property type="project" value="UniProtKB-KW"/>
</dbReference>
<keyword evidence="1" id="KW-0547">Nucleotide-binding</keyword>
<dbReference type="InterPro" id="IPR010285">
    <property type="entry name" value="DNA_helicase_pif1-like_DEAD"/>
</dbReference>
<dbReference type="GO" id="GO:0006281">
    <property type="term" value="P:DNA repair"/>
    <property type="evidence" value="ECO:0007669"/>
    <property type="project" value="UniProtKB-KW"/>
</dbReference>
<comment type="similarity">
    <text evidence="1">Belongs to the helicase family.</text>
</comment>
<dbReference type="Pfam" id="PF20209">
    <property type="entry name" value="DUF6570"/>
    <property type="match status" value="1"/>
</dbReference>
<feature type="domain" description="Rhodopsin" evidence="7">
    <location>
        <begin position="53"/>
        <end position="186"/>
    </location>
</feature>
<evidence type="ECO:0000259" key="4">
    <source>
        <dbReference type="Pfam" id="PF05970"/>
    </source>
</evidence>
<feature type="compositionally biased region" description="Polar residues" evidence="2">
    <location>
        <begin position="1685"/>
        <end position="1697"/>
    </location>
</feature>
<feature type="transmembrane region" description="Helical" evidence="3">
    <location>
        <begin position="69"/>
        <end position="90"/>
    </location>
</feature>
<evidence type="ECO:0000256" key="1">
    <source>
        <dbReference type="RuleBase" id="RU363044"/>
    </source>
</evidence>
<dbReference type="EMBL" id="JACDXP010000006">
    <property type="protein sequence ID" value="KAF6521926.1"/>
    <property type="molecule type" value="Genomic_DNA"/>
</dbReference>
<gene>
    <name evidence="8" type="ORF">HZS61_013454</name>
</gene>
<dbReference type="InterPro" id="IPR049326">
    <property type="entry name" value="Rhodopsin_dom_fungi"/>
</dbReference>
<evidence type="ECO:0000256" key="2">
    <source>
        <dbReference type="SAM" id="MobiDB-lite"/>
    </source>
</evidence>
<dbReference type="Gene3D" id="3.40.50.300">
    <property type="entry name" value="P-loop containing nucleotide triphosphate hydrolases"/>
    <property type="match status" value="1"/>
</dbReference>
<dbReference type="Pfam" id="PF20684">
    <property type="entry name" value="Fung_rhodopsin"/>
    <property type="match status" value="2"/>
</dbReference>
<keyword evidence="3" id="KW-1133">Transmembrane helix</keyword>
<feature type="domain" description="Rhodopsin" evidence="7">
    <location>
        <begin position="1507"/>
        <end position="1598"/>
    </location>
</feature>
<dbReference type="Pfam" id="PF05970">
    <property type="entry name" value="PIF1"/>
    <property type="match status" value="1"/>
</dbReference>
<feature type="domain" description="DNA helicase Pif1-like DEAD-box helicase" evidence="4">
    <location>
        <begin position="1185"/>
        <end position="1348"/>
    </location>
</feature>
<keyword evidence="1" id="KW-0227">DNA damage</keyword>
<accession>A0A8H6LK86</accession>
<feature type="domain" description="Helitron helicase-like" evidence="5">
    <location>
        <begin position="527"/>
        <end position="722"/>
    </location>
</feature>
<comment type="caution">
    <text evidence="8">The sequence shown here is derived from an EMBL/GenBank/DDBJ whole genome shotgun (WGS) entry which is preliminary data.</text>
</comment>
<feature type="transmembrane region" description="Helical" evidence="3">
    <location>
        <begin position="150"/>
        <end position="171"/>
    </location>
</feature>
<dbReference type="GO" id="GO:0016787">
    <property type="term" value="F:hydrolase activity"/>
    <property type="evidence" value="ECO:0007669"/>
    <property type="project" value="UniProtKB-KW"/>
</dbReference>
<evidence type="ECO:0000259" key="5">
    <source>
        <dbReference type="Pfam" id="PF14214"/>
    </source>
</evidence>
<comment type="catalytic activity">
    <reaction evidence="1">
        <text>ATP + H2O = ADP + phosphate + H(+)</text>
        <dbReference type="Rhea" id="RHEA:13065"/>
        <dbReference type="ChEBI" id="CHEBI:15377"/>
        <dbReference type="ChEBI" id="CHEBI:15378"/>
        <dbReference type="ChEBI" id="CHEBI:30616"/>
        <dbReference type="ChEBI" id="CHEBI:43474"/>
        <dbReference type="ChEBI" id="CHEBI:456216"/>
        <dbReference type="EC" id="5.6.2.3"/>
    </reaction>
</comment>
<proteinExistence type="inferred from homology"/>
<dbReference type="InterPro" id="IPR027417">
    <property type="entry name" value="P-loop_NTPase"/>
</dbReference>
<name>A0A8H6LK86_FUSOX</name>
<keyword evidence="3" id="KW-0812">Transmembrane</keyword>
<dbReference type="SUPFAM" id="SSF52540">
    <property type="entry name" value="P-loop containing nucleoside triphosphate hydrolases"/>
    <property type="match status" value="2"/>
</dbReference>
<dbReference type="InterPro" id="IPR025476">
    <property type="entry name" value="Helitron_helicase-like"/>
</dbReference>
<evidence type="ECO:0000259" key="7">
    <source>
        <dbReference type="Pfam" id="PF20684"/>
    </source>
</evidence>
<evidence type="ECO:0000313" key="9">
    <source>
        <dbReference type="Proteomes" id="UP000593570"/>
    </source>
</evidence>
<keyword evidence="1" id="KW-0233">DNA recombination</keyword>
<feature type="domain" description="DUF6570" evidence="6">
    <location>
        <begin position="269"/>
        <end position="399"/>
    </location>
</feature>